<organism evidence="10">
    <name type="scientific">Arabidopsis lyrata subsp. lyrata</name>
    <name type="common">Lyre-leaved rock-cress</name>
    <dbReference type="NCBI Taxonomy" id="81972"/>
    <lineage>
        <taxon>Eukaryota</taxon>
        <taxon>Viridiplantae</taxon>
        <taxon>Streptophyta</taxon>
        <taxon>Embryophyta</taxon>
        <taxon>Tracheophyta</taxon>
        <taxon>Spermatophyta</taxon>
        <taxon>Magnoliopsida</taxon>
        <taxon>eudicotyledons</taxon>
        <taxon>Gunneridae</taxon>
        <taxon>Pentapetalae</taxon>
        <taxon>rosids</taxon>
        <taxon>malvids</taxon>
        <taxon>Brassicales</taxon>
        <taxon>Brassicaceae</taxon>
        <taxon>Camelineae</taxon>
        <taxon>Arabidopsis</taxon>
    </lineage>
</organism>
<dbReference type="SUPFAM" id="SSF52047">
    <property type="entry name" value="RNI-like"/>
    <property type="match status" value="1"/>
</dbReference>
<evidence type="ECO:0000313" key="9">
    <source>
        <dbReference type="EMBL" id="EFH65155.1"/>
    </source>
</evidence>
<dbReference type="PROSITE" id="PS50104">
    <property type="entry name" value="TIR"/>
    <property type="match status" value="1"/>
</dbReference>
<proteinExistence type="predicted"/>
<keyword evidence="5" id="KW-0611">Plant defense</keyword>
<dbReference type="FunFam" id="3.40.50.10140:FF:000007">
    <property type="entry name" value="Disease resistance protein (TIR-NBS-LRR class)"/>
    <property type="match status" value="1"/>
</dbReference>
<dbReference type="Gene3D" id="1.10.8.430">
    <property type="entry name" value="Helical domain of apoptotic protease-activating factors"/>
    <property type="match status" value="1"/>
</dbReference>
<dbReference type="GO" id="GO:0061809">
    <property type="term" value="F:NAD+ nucleosidase activity, cyclic ADP-ribose generating"/>
    <property type="evidence" value="ECO:0007669"/>
    <property type="project" value="UniProtKB-EC"/>
</dbReference>
<dbReference type="GO" id="GO:0006952">
    <property type="term" value="P:defense response"/>
    <property type="evidence" value="ECO:0007669"/>
    <property type="project" value="UniProtKB-KW"/>
</dbReference>
<evidence type="ECO:0000259" key="8">
    <source>
        <dbReference type="PROSITE" id="PS50104"/>
    </source>
</evidence>
<dbReference type="SUPFAM" id="SSF52540">
    <property type="entry name" value="P-loop containing nucleoside triphosphate hydrolases"/>
    <property type="match status" value="1"/>
</dbReference>
<dbReference type="Gene3D" id="3.40.50.10140">
    <property type="entry name" value="Toll/interleukin-1 receptor homology (TIR) domain"/>
    <property type="match status" value="1"/>
</dbReference>
<dbReference type="InterPro" id="IPR036390">
    <property type="entry name" value="WH_DNA-bd_sf"/>
</dbReference>
<dbReference type="GO" id="GO:0007165">
    <property type="term" value="P:signal transduction"/>
    <property type="evidence" value="ECO:0007669"/>
    <property type="project" value="InterPro"/>
</dbReference>
<dbReference type="InterPro" id="IPR042197">
    <property type="entry name" value="Apaf_helical"/>
</dbReference>
<dbReference type="InterPro" id="IPR045344">
    <property type="entry name" value="C-JID"/>
</dbReference>
<comment type="catalytic activity">
    <reaction evidence="7">
        <text>NAD(+) + H2O = ADP-D-ribose + nicotinamide + H(+)</text>
        <dbReference type="Rhea" id="RHEA:16301"/>
        <dbReference type="ChEBI" id="CHEBI:15377"/>
        <dbReference type="ChEBI" id="CHEBI:15378"/>
        <dbReference type="ChEBI" id="CHEBI:17154"/>
        <dbReference type="ChEBI" id="CHEBI:57540"/>
        <dbReference type="ChEBI" id="CHEBI:57967"/>
        <dbReference type="EC" id="3.2.2.6"/>
    </reaction>
    <physiologicalReaction direction="left-to-right" evidence="7">
        <dbReference type="Rhea" id="RHEA:16302"/>
    </physiologicalReaction>
</comment>
<evidence type="ECO:0000256" key="1">
    <source>
        <dbReference type="ARBA" id="ARBA00011982"/>
    </source>
</evidence>
<dbReference type="HOGENOM" id="CLU_001561_0_2_1"/>
<dbReference type="Pfam" id="PF07725">
    <property type="entry name" value="LRR_3"/>
    <property type="match status" value="1"/>
</dbReference>
<feature type="domain" description="TIR" evidence="8">
    <location>
        <begin position="8"/>
        <end position="183"/>
    </location>
</feature>
<dbReference type="Pfam" id="PF20160">
    <property type="entry name" value="C-JID"/>
    <property type="match status" value="1"/>
</dbReference>
<dbReference type="PRINTS" id="PR00364">
    <property type="entry name" value="DISEASERSIST"/>
</dbReference>
<evidence type="ECO:0000256" key="5">
    <source>
        <dbReference type="ARBA" id="ARBA00022821"/>
    </source>
</evidence>
<evidence type="ECO:0000313" key="10">
    <source>
        <dbReference type="Proteomes" id="UP000008694"/>
    </source>
</evidence>
<dbReference type="EMBL" id="GL348714">
    <property type="protein sequence ID" value="EFH65155.1"/>
    <property type="molecule type" value="Genomic_DNA"/>
</dbReference>
<evidence type="ECO:0000256" key="7">
    <source>
        <dbReference type="ARBA" id="ARBA00047304"/>
    </source>
</evidence>
<dbReference type="AlphaFoldDB" id="D7KR45"/>
<dbReference type="InterPro" id="IPR000157">
    <property type="entry name" value="TIR_dom"/>
</dbReference>
<dbReference type="Pfam" id="PF23282">
    <property type="entry name" value="WHD_ROQ1"/>
    <property type="match status" value="1"/>
</dbReference>
<keyword evidence="2" id="KW-0433">Leucine-rich repeat</keyword>
<dbReference type="InterPro" id="IPR044974">
    <property type="entry name" value="Disease_R_plants"/>
</dbReference>
<sequence length="1169" mass="132432">MELPRVVKQYDVFLSFRGEDTRKGIVSHLHRAFLARGIDKIFKDDQTLEIGDSISEEIKEAIHNSKFAILVISMNYASSTWCLDELQMIMELHKEKQLTAVPIFYNVDPSDVRHQRGTFALERYECSRVMLLFSSKKRAMAAKIQKWREALREVAGTSGKDLSTCKDEATMVADIVGQISKQVFSMEPLDFSDIVGMKVHMERLNPLLSIESEDEVRMIGIWGMGGIGKTTIAKCLYEKYSRRFAHYCFIENVRIAAKNGLPYLQKKLLSNIRGKKQETLWCVEKGCSCIKSKLKDKIFLVLDDVDNVDQLHALAKNTGWFGPGSRIIITTRDFGLLYSFGVRLLYHVSFLDIGDAIQVFKQVAFEGGQAPSDVYQQFSIRASRLAQGLPSALEAFGTYLRRITWIEGWEKALGILETVPHQSIMDILKTSYDGLDEQEQAAFLHVACLFNGTSVQRVNALIDDGDIRTKALEAKSLIEISPDGCITMHVLIEQAAREIVRQESGSMPWRQRILWKTDPIIFVLQNNTGTTTTEGVALHMCEMLQALSIEGNVLNAINNLKFFKAFMHLNDKESKLKFLPGTDMLPNTLKLLHWDSYPMTTLPPGYYPHCLVELNLRYSSLVHLWDGTLDLGQLKRLDVTGSKNLTEIPDLSRAALLKDLIMKGCTRLKQTPESIGSLSCLRKLDLSNCDGLTNLQIHISEKIVLREPGLRRRRQIILRLPRAVKKLNSLANLSIEGKINIGLWDIMGNAEHLSFISEQQIPEEYMVIPKERLPFISSFYDFKSLSIKRVSYSADGVPFRCISFSAFPCLVELNLINLNIQKIPVDIGLMQSLEKLDLSGNDFRSLPASTKNLSKLKYARLSNCIKLKTFPELTELQTLKLSGCSNLESLLELPCAVQDEGRFRLLELELDNCKNLQALSEQLSRFTNLIHLDLSSHDFDAIPESIKELSSLETMCLNNCKKLKSVEELPQSLKHLYAHGCDSLENVSLSRNHSIKHLDLSHCFGLQQDEQLITLFLNDKCSQEVSQRFLCLPGNEVPRNFDNQSHGTSTKISLFTPTLLGFAACILISCERSFNLQFPAFSYDWNSEADEVIWINLKPNLNHSSEIEEEETVASHHLVIIHVPSSLNTEKIEELRLESHLQFPEEEFQFPLGEIRACGIRIIDEANPV</sequence>
<dbReference type="eggNOG" id="ENOG502R8IP">
    <property type="taxonomic scope" value="Eukaryota"/>
</dbReference>
<dbReference type="InterPro" id="IPR011713">
    <property type="entry name" value="Leu-rich_rpt_3"/>
</dbReference>
<dbReference type="InterPro" id="IPR058192">
    <property type="entry name" value="WHD_ROQ1-like"/>
</dbReference>
<dbReference type="InterPro" id="IPR035897">
    <property type="entry name" value="Toll_tir_struct_dom_sf"/>
</dbReference>
<dbReference type="InterPro" id="IPR027417">
    <property type="entry name" value="P-loop_NTPase"/>
</dbReference>
<dbReference type="SUPFAM" id="SSF52058">
    <property type="entry name" value="L domain-like"/>
    <property type="match status" value="1"/>
</dbReference>
<evidence type="ECO:0000256" key="2">
    <source>
        <dbReference type="ARBA" id="ARBA00022614"/>
    </source>
</evidence>
<gene>
    <name evidence="9" type="ORF">ARALYDRAFT_676827</name>
</gene>
<dbReference type="SUPFAM" id="SSF46785">
    <property type="entry name" value="Winged helix' DNA-binding domain"/>
    <property type="match status" value="1"/>
</dbReference>
<dbReference type="PROSITE" id="PS51450">
    <property type="entry name" value="LRR"/>
    <property type="match status" value="1"/>
</dbReference>
<dbReference type="InterPro" id="IPR032675">
    <property type="entry name" value="LRR_dom_sf"/>
</dbReference>
<dbReference type="InterPro" id="IPR001611">
    <property type="entry name" value="Leu-rich_rpt"/>
</dbReference>
<evidence type="ECO:0000256" key="3">
    <source>
        <dbReference type="ARBA" id="ARBA00022737"/>
    </source>
</evidence>
<dbReference type="InterPro" id="IPR002182">
    <property type="entry name" value="NB-ARC"/>
</dbReference>
<reference evidence="10" key="1">
    <citation type="journal article" date="2011" name="Nat. Genet.">
        <title>The Arabidopsis lyrata genome sequence and the basis of rapid genome size change.</title>
        <authorList>
            <person name="Hu T.T."/>
            <person name="Pattyn P."/>
            <person name="Bakker E.G."/>
            <person name="Cao J."/>
            <person name="Cheng J.-F."/>
            <person name="Clark R.M."/>
            <person name="Fahlgren N."/>
            <person name="Fawcett J.A."/>
            <person name="Grimwood J."/>
            <person name="Gundlach H."/>
            <person name="Haberer G."/>
            <person name="Hollister J.D."/>
            <person name="Ossowski S."/>
            <person name="Ottilar R.P."/>
            <person name="Salamov A.A."/>
            <person name="Schneeberger K."/>
            <person name="Spannagl M."/>
            <person name="Wang X."/>
            <person name="Yang L."/>
            <person name="Nasrallah M.E."/>
            <person name="Bergelson J."/>
            <person name="Carrington J.C."/>
            <person name="Gaut B.S."/>
            <person name="Schmutz J."/>
            <person name="Mayer K.F.X."/>
            <person name="Van de Peer Y."/>
            <person name="Grigoriev I.V."/>
            <person name="Nordborg M."/>
            <person name="Weigel D."/>
            <person name="Guo Y.-L."/>
        </authorList>
    </citation>
    <scope>NUCLEOTIDE SEQUENCE [LARGE SCALE GENOMIC DNA]</scope>
    <source>
        <strain evidence="10">cv. MN47</strain>
    </source>
</reference>
<dbReference type="GO" id="GO:0043531">
    <property type="term" value="F:ADP binding"/>
    <property type="evidence" value="ECO:0007669"/>
    <property type="project" value="InterPro"/>
</dbReference>
<keyword evidence="6" id="KW-0520">NAD</keyword>
<dbReference type="Pfam" id="PF01582">
    <property type="entry name" value="TIR"/>
    <property type="match status" value="1"/>
</dbReference>
<keyword evidence="4" id="KW-0378">Hydrolase</keyword>
<dbReference type="PANTHER" id="PTHR11017">
    <property type="entry name" value="LEUCINE-RICH REPEAT-CONTAINING PROTEIN"/>
    <property type="match status" value="1"/>
</dbReference>
<keyword evidence="10" id="KW-1185">Reference proteome</keyword>
<accession>D7KR45</accession>
<dbReference type="Gene3D" id="3.80.10.10">
    <property type="entry name" value="Ribonuclease Inhibitor"/>
    <property type="match status" value="3"/>
</dbReference>
<evidence type="ECO:0000256" key="6">
    <source>
        <dbReference type="ARBA" id="ARBA00023027"/>
    </source>
</evidence>
<dbReference type="SUPFAM" id="SSF52200">
    <property type="entry name" value="Toll/Interleukin receptor TIR domain"/>
    <property type="match status" value="1"/>
</dbReference>
<dbReference type="STRING" id="81972.D7KR45"/>
<dbReference type="PANTHER" id="PTHR11017:SF511">
    <property type="entry name" value="ADP-RIBOSYL CYCLASE_CYCLIC ADP-RIBOSE HYDROLASE"/>
    <property type="match status" value="1"/>
</dbReference>
<dbReference type="Proteomes" id="UP000008694">
    <property type="component" value="Unassembled WGS sequence"/>
</dbReference>
<dbReference type="Pfam" id="PF00931">
    <property type="entry name" value="NB-ARC"/>
    <property type="match status" value="1"/>
</dbReference>
<evidence type="ECO:0000256" key="4">
    <source>
        <dbReference type="ARBA" id="ARBA00022801"/>
    </source>
</evidence>
<dbReference type="SMART" id="SM00255">
    <property type="entry name" value="TIR"/>
    <property type="match status" value="1"/>
</dbReference>
<name>D7KR45_ARALL</name>
<dbReference type="Gene3D" id="3.40.50.300">
    <property type="entry name" value="P-loop containing nucleotide triphosphate hydrolases"/>
    <property type="match status" value="1"/>
</dbReference>
<dbReference type="EC" id="3.2.2.6" evidence="1"/>
<dbReference type="Gramene" id="Al_scaffold_0002_1977">
    <property type="protein sequence ID" value="Al_scaffold_0002_1977"/>
    <property type="gene ID" value="Al_scaffold_0002_1977"/>
</dbReference>
<keyword evidence="3" id="KW-0677">Repeat</keyword>
<protein>
    <recommendedName>
        <fullName evidence="1">ADP-ribosyl cyclase/cyclic ADP-ribose hydrolase</fullName>
        <ecNumber evidence="1">3.2.2.6</ecNumber>
    </recommendedName>
</protein>